<evidence type="ECO:0000313" key="3">
    <source>
        <dbReference type="Proteomes" id="UP000579812"/>
    </source>
</evidence>
<feature type="compositionally biased region" description="Basic residues" evidence="1">
    <location>
        <begin position="115"/>
        <end position="126"/>
    </location>
</feature>
<sequence length="126" mass="13860">MLKSKKTDHNTVKEVDTFIEYSSRGRSTTAFAAVPSFDSRSTVGQHTDVLGAPAPGITAGPAAMKSELDDVVRLKEVPQDAKKLDEPWIRRNENGTIGVIDLSSKRLTPSGAQGRKNKRRRGRNKR</sequence>
<evidence type="ECO:0000313" key="2">
    <source>
        <dbReference type="EMBL" id="KAF4100969.1"/>
    </source>
</evidence>
<feature type="region of interest" description="Disordered" evidence="1">
    <location>
        <begin position="99"/>
        <end position="126"/>
    </location>
</feature>
<protein>
    <submittedName>
        <fullName evidence="2">Uncharacterized protein</fullName>
    </submittedName>
</protein>
<organism evidence="2 3">
    <name type="scientific">Onychostoma macrolepis</name>
    <dbReference type="NCBI Taxonomy" id="369639"/>
    <lineage>
        <taxon>Eukaryota</taxon>
        <taxon>Metazoa</taxon>
        <taxon>Chordata</taxon>
        <taxon>Craniata</taxon>
        <taxon>Vertebrata</taxon>
        <taxon>Euteleostomi</taxon>
        <taxon>Actinopterygii</taxon>
        <taxon>Neopterygii</taxon>
        <taxon>Teleostei</taxon>
        <taxon>Ostariophysi</taxon>
        <taxon>Cypriniformes</taxon>
        <taxon>Cyprinidae</taxon>
        <taxon>Acrossocheilinae</taxon>
        <taxon>Onychostoma</taxon>
    </lineage>
</organism>
<proteinExistence type="predicted"/>
<name>A0A7J6C130_9TELE</name>
<reference evidence="2 3" key="1">
    <citation type="submission" date="2020-04" db="EMBL/GenBank/DDBJ databases">
        <title>Chromosome-level genome assembly of a cyprinid fish Onychostoma macrolepis by integration of Nanopore Sequencing, Bionano and Hi-C technology.</title>
        <authorList>
            <person name="Wang D."/>
        </authorList>
    </citation>
    <scope>NUCLEOTIDE SEQUENCE [LARGE SCALE GENOMIC DNA]</scope>
    <source>
        <strain evidence="2">SWU-2019</strain>
        <tissue evidence="2">Muscle</tissue>
    </source>
</reference>
<gene>
    <name evidence="2" type="ORF">G5714_019165</name>
</gene>
<keyword evidence="3" id="KW-1185">Reference proteome</keyword>
<comment type="caution">
    <text evidence="2">The sequence shown here is derived from an EMBL/GenBank/DDBJ whole genome shotgun (WGS) entry which is preliminary data.</text>
</comment>
<dbReference type="EMBL" id="JAAMOB010000019">
    <property type="protein sequence ID" value="KAF4100969.1"/>
    <property type="molecule type" value="Genomic_DNA"/>
</dbReference>
<evidence type="ECO:0000256" key="1">
    <source>
        <dbReference type="SAM" id="MobiDB-lite"/>
    </source>
</evidence>
<accession>A0A7J6C130</accession>
<dbReference type="AlphaFoldDB" id="A0A7J6C130"/>
<dbReference type="Proteomes" id="UP000579812">
    <property type="component" value="Unassembled WGS sequence"/>
</dbReference>